<evidence type="ECO:0000256" key="4">
    <source>
        <dbReference type="ARBA" id="ARBA00008140"/>
    </source>
</evidence>
<comment type="similarity">
    <text evidence="4">Belongs to the DeSI family.</text>
</comment>
<comment type="caution">
    <text evidence="13">The sequence shown here is derived from an EMBL/GenBank/DDBJ whole genome shotgun (WGS) entry which is preliminary data.</text>
</comment>
<dbReference type="SMART" id="SM01179">
    <property type="entry name" value="DUF862"/>
    <property type="match status" value="1"/>
</dbReference>
<dbReference type="Pfam" id="PF03441">
    <property type="entry name" value="FAD_binding_7"/>
    <property type="match status" value="1"/>
</dbReference>
<evidence type="ECO:0000256" key="7">
    <source>
        <dbReference type="ARBA" id="ARBA00022801"/>
    </source>
</evidence>
<evidence type="ECO:0000256" key="3">
    <source>
        <dbReference type="ARBA" id="ARBA00005862"/>
    </source>
</evidence>
<dbReference type="InterPro" id="IPR002081">
    <property type="entry name" value="Cryptochrome/DNA_photolyase_1"/>
</dbReference>
<comment type="cofactor">
    <cofactor evidence="1">
        <name>(6R)-5,10-methylene-5,6,7,8-tetrahydrofolate</name>
        <dbReference type="ChEBI" id="CHEBI:15636"/>
    </cofactor>
</comment>
<dbReference type="PROSITE" id="PS51645">
    <property type="entry name" value="PHR_CRY_ALPHA_BETA"/>
    <property type="match status" value="1"/>
</dbReference>
<evidence type="ECO:0000256" key="8">
    <source>
        <dbReference type="ARBA" id="ARBA00022827"/>
    </source>
</evidence>
<evidence type="ECO:0000256" key="6">
    <source>
        <dbReference type="ARBA" id="ARBA00022670"/>
    </source>
</evidence>
<dbReference type="Pfam" id="PF05903">
    <property type="entry name" value="Peptidase_C97"/>
    <property type="match status" value="1"/>
</dbReference>
<dbReference type="PANTHER" id="PTHR11455:SF22">
    <property type="entry name" value="CRYPTOCHROME DASH"/>
    <property type="match status" value="1"/>
</dbReference>
<dbReference type="Pfam" id="PF00875">
    <property type="entry name" value="DNA_photolyase"/>
    <property type="match status" value="1"/>
</dbReference>
<dbReference type="PRINTS" id="PR00147">
    <property type="entry name" value="DNAPHOTLYASE"/>
</dbReference>
<accession>A0ABP0SV92</accession>
<dbReference type="SUPFAM" id="SSF48173">
    <property type="entry name" value="Cryptochrome/photolyase FAD-binding domain"/>
    <property type="match status" value="1"/>
</dbReference>
<dbReference type="SUPFAM" id="SSF52425">
    <property type="entry name" value="Cryptochrome/photolyase, N-terminal domain"/>
    <property type="match status" value="1"/>
</dbReference>
<evidence type="ECO:0000256" key="9">
    <source>
        <dbReference type="ARBA" id="ARBA00022991"/>
    </source>
</evidence>
<gene>
    <name evidence="13" type="ORF">CCMP2556_LOCUS53792</name>
</gene>
<keyword evidence="14" id="KW-1185">Reference proteome</keyword>
<evidence type="ECO:0000256" key="5">
    <source>
        <dbReference type="ARBA" id="ARBA00022630"/>
    </source>
</evidence>
<dbReference type="InterPro" id="IPR005101">
    <property type="entry name" value="Cryptochr/Photolyase_FAD-bd"/>
</dbReference>
<dbReference type="Gene3D" id="1.10.579.10">
    <property type="entry name" value="DNA Cyclobutane Dipyrimidine Photolyase, subunit A, domain 3"/>
    <property type="match status" value="1"/>
</dbReference>
<dbReference type="InterPro" id="IPR036134">
    <property type="entry name" value="Crypto/Photolyase_FAD-like_sf"/>
</dbReference>
<comment type="cofactor">
    <cofactor evidence="2">
        <name>FAD</name>
        <dbReference type="ChEBI" id="CHEBI:57692"/>
    </cofactor>
</comment>
<evidence type="ECO:0000256" key="1">
    <source>
        <dbReference type="ARBA" id="ARBA00001932"/>
    </source>
</evidence>
<dbReference type="Gene3D" id="3.40.50.620">
    <property type="entry name" value="HUPs"/>
    <property type="match status" value="1"/>
</dbReference>
<dbReference type="Proteomes" id="UP001642484">
    <property type="component" value="Unassembled WGS sequence"/>
</dbReference>
<dbReference type="InterPro" id="IPR011989">
    <property type="entry name" value="ARM-like"/>
</dbReference>
<evidence type="ECO:0000256" key="2">
    <source>
        <dbReference type="ARBA" id="ARBA00001974"/>
    </source>
</evidence>
<keyword evidence="6" id="KW-0645">Protease</keyword>
<protein>
    <recommendedName>
        <fullName evidence="15">Cryptochrome DASH</fullName>
    </recommendedName>
</protein>
<dbReference type="Gene3D" id="3.90.1720.30">
    <property type="entry name" value="PPPDE domains"/>
    <property type="match status" value="1"/>
</dbReference>
<feature type="compositionally biased region" description="Basic and acidic residues" evidence="10">
    <location>
        <begin position="459"/>
        <end position="481"/>
    </location>
</feature>
<feature type="domain" description="PPPDE" evidence="12">
    <location>
        <begin position="707"/>
        <end position="868"/>
    </location>
</feature>
<evidence type="ECO:0000313" key="13">
    <source>
        <dbReference type="EMBL" id="CAK9116120.1"/>
    </source>
</evidence>
<dbReference type="PROSITE" id="PS51858">
    <property type="entry name" value="PPPDE"/>
    <property type="match status" value="1"/>
</dbReference>
<evidence type="ECO:0000259" key="11">
    <source>
        <dbReference type="PROSITE" id="PS51645"/>
    </source>
</evidence>
<reference evidence="13 14" key="1">
    <citation type="submission" date="2024-02" db="EMBL/GenBank/DDBJ databases">
        <authorList>
            <person name="Chen Y."/>
            <person name="Shah S."/>
            <person name="Dougan E. K."/>
            <person name="Thang M."/>
            <person name="Chan C."/>
        </authorList>
    </citation>
    <scope>NUCLEOTIDE SEQUENCE [LARGE SCALE GENOMIC DNA]</scope>
</reference>
<evidence type="ECO:0000259" key="12">
    <source>
        <dbReference type="PROSITE" id="PS51858"/>
    </source>
</evidence>
<keyword evidence="8" id="KW-0274">FAD</keyword>
<evidence type="ECO:0000256" key="10">
    <source>
        <dbReference type="SAM" id="MobiDB-lite"/>
    </source>
</evidence>
<comment type="similarity">
    <text evidence="3">Belongs to the DNA photolyase class-1 family.</text>
</comment>
<dbReference type="InterPro" id="IPR014729">
    <property type="entry name" value="Rossmann-like_a/b/a_fold"/>
</dbReference>
<dbReference type="InterPro" id="IPR036155">
    <property type="entry name" value="Crypto/Photolyase_N_sf"/>
</dbReference>
<proteinExistence type="inferred from homology"/>
<keyword evidence="7" id="KW-0378">Hydrolase</keyword>
<dbReference type="InterPro" id="IPR006050">
    <property type="entry name" value="DNA_photolyase_N"/>
</dbReference>
<dbReference type="InterPro" id="IPR042266">
    <property type="entry name" value="PPPDE_sf"/>
</dbReference>
<dbReference type="InterPro" id="IPR014133">
    <property type="entry name" value="Cry_DASH"/>
</dbReference>
<evidence type="ECO:0000313" key="14">
    <source>
        <dbReference type="Proteomes" id="UP001642484"/>
    </source>
</evidence>
<keyword evidence="9" id="KW-0157">Chromophore</keyword>
<keyword evidence="5" id="KW-0285">Flavoprotein</keyword>
<dbReference type="EMBL" id="CAXAMN010028317">
    <property type="protein sequence ID" value="CAK9116120.1"/>
    <property type="molecule type" value="Genomic_DNA"/>
</dbReference>
<organism evidence="13 14">
    <name type="scientific">Durusdinium trenchii</name>
    <dbReference type="NCBI Taxonomy" id="1381693"/>
    <lineage>
        <taxon>Eukaryota</taxon>
        <taxon>Sar</taxon>
        <taxon>Alveolata</taxon>
        <taxon>Dinophyceae</taxon>
        <taxon>Suessiales</taxon>
        <taxon>Symbiodiniaceae</taxon>
        <taxon>Durusdinium</taxon>
    </lineage>
</organism>
<dbReference type="Gene3D" id="1.25.40.80">
    <property type="match status" value="1"/>
</dbReference>
<dbReference type="Gene3D" id="1.25.10.10">
    <property type="entry name" value="Leucine-rich Repeat Variant"/>
    <property type="match status" value="1"/>
</dbReference>
<dbReference type="NCBIfam" id="TIGR02765">
    <property type="entry name" value="crypto_DASH"/>
    <property type="match status" value="1"/>
</dbReference>
<name>A0ABP0SV92_9DINO</name>
<evidence type="ECO:0008006" key="15">
    <source>
        <dbReference type="Google" id="ProtNLM"/>
    </source>
</evidence>
<sequence length="946" mass="105279">MARAGARGSAWWLRCDLRLDDNLALKAATEGAQSFLPIYVFDPEKFNTPTLAGARKSSARRARFLVESVQCLRHKLEQRGSGLAVALGPPQEVIPKLAESCASVTVTKGFCSEEQQEEHLVSKRLKAGAELRSVWGGTLYMPEECGQNPASTPLLFTSFKNKAEGRGHIRAPVSAPKQLPPVPNLGELKEALSFLPTLQQLGYENEEVEEALRDDPRGVLPFQGGEDAALARLQKWMFDDNHLKDYFDIRNGMLGEGFSSKLSPWLALGCISPRRIWAEAKRYETERRIQNKSTYWLVFELTWRDFFIYMAWSQGDKIFLHGGITGDRTAWRGSKDKLQRWKEGTTGDQLVDANMRELKATGFMSNRGRQNVASFLIFDLGVDWRHGAAHFEELLLDYDPCSNWGNWVAAAGLTGQRINKFNTRKQLQDYDPHREYVNHWLRGDGRKVQTQTVLTFQPAREEGTNNGPEGKRGRWGRDKGKGKGYSSGQKRHRHSRWIRLVTDPLTEVLTALAQAKEEDLLQECIQAFTDVATVEPDFFKAQLAQNLEPAKFMATVARTREACESGLRGLAIEWLVSYVEKRHKFLSKSAPDFINLTLECCLGLSVSAWRARAPASEPSQPDLVAGAPVLHGGMSLMLEVDDSEEKLKVEDVPLDDDSTSEGGSCMVKQCIQRAEGEAPARVWASKGITGLLETVGGRRVEEEVLENSVLLNVYDVSDSDVIQRVNRIFTADDTVLAGGVFHAGVEVYGKEWCYGATVPGRSGVGAVKPRLHPQHRYRATVHMGNTEKSPDEISRILVCLEALMISSITTASRFATCGTEVQLQAEETLQTLRRDSLAALEAAKGGTQKFLERVQERSFGQREQAQQPLSEASELAGRARGPELATLAWWGQSFQESVGMSEAAVPNLSDIGKKAEDNWQSFSDSLRSWGENVTKDLKQTLEGPNS</sequence>
<feature type="domain" description="Photolyase/cryptochrome alpha/beta" evidence="11">
    <location>
        <begin position="7"/>
        <end position="139"/>
    </location>
</feature>
<dbReference type="PANTHER" id="PTHR11455">
    <property type="entry name" value="CRYPTOCHROME"/>
    <property type="match status" value="1"/>
</dbReference>
<feature type="region of interest" description="Disordered" evidence="10">
    <location>
        <begin position="857"/>
        <end position="877"/>
    </location>
</feature>
<feature type="region of interest" description="Disordered" evidence="10">
    <location>
        <begin position="459"/>
        <end position="489"/>
    </location>
</feature>
<feature type="compositionally biased region" description="Polar residues" evidence="10">
    <location>
        <begin position="861"/>
        <end position="870"/>
    </location>
</feature>
<dbReference type="InterPro" id="IPR008580">
    <property type="entry name" value="PPPDE_dom"/>
</dbReference>